<evidence type="ECO:0000313" key="6">
    <source>
        <dbReference type="Proteomes" id="UP000664382"/>
    </source>
</evidence>
<keyword evidence="6" id="KW-1185">Reference proteome</keyword>
<dbReference type="SMART" id="SM00345">
    <property type="entry name" value="HTH_GNTR"/>
    <property type="match status" value="1"/>
</dbReference>
<dbReference type="GO" id="GO:0043565">
    <property type="term" value="F:sequence-specific DNA binding"/>
    <property type="evidence" value="ECO:0007669"/>
    <property type="project" value="InterPro"/>
</dbReference>
<dbReference type="Pfam" id="PF00392">
    <property type="entry name" value="GntR"/>
    <property type="match status" value="1"/>
</dbReference>
<dbReference type="InterPro" id="IPR011711">
    <property type="entry name" value="GntR_C"/>
</dbReference>
<evidence type="ECO:0000256" key="3">
    <source>
        <dbReference type="ARBA" id="ARBA00023163"/>
    </source>
</evidence>
<evidence type="ECO:0000256" key="2">
    <source>
        <dbReference type="ARBA" id="ARBA00023125"/>
    </source>
</evidence>
<keyword evidence="2" id="KW-0238">DNA-binding</keyword>
<evidence type="ECO:0000259" key="4">
    <source>
        <dbReference type="PROSITE" id="PS50949"/>
    </source>
</evidence>
<dbReference type="EMBL" id="JAGDYM010000007">
    <property type="protein sequence ID" value="MBO1901583.1"/>
    <property type="molecule type" value="Genomic_DNA"/>
</dbReference>
<dbReference type="SUPFAM" id="SSF46785">
    <property type="entry name" value="Winged helix' DNA-binding domain"/>
    <property type="match status" value="1"/>
</dbReference>
<dbReference type="RefSeq" id="WP_208097327.1">
    <property type="nucleotide sequence ID" value="NZ_JAGDYM010000007.1"/>
</dbReference>
<dbReference type="Gene3D" id="1.10.10.10">
    <property type="entry name" value="Winged helix-like DNA-binding domain superfamily/Winged helix DNA-binding domain"/>
    <property type="match status" value="1"/>
</dbReference>
<organism evidence="5 6">
    <name type="scientific">Leucobacter weissii</name>
    <dbReference type="NCBI Taxonomy" id="1983706"/>
    <lineage>
        <taxon>Bacteria</taxon>
        <taxon>Bacillati</taxon>
        <taxon>Actinomycetota</taxon>
        <taxon>Actinomycetes</taxon>
        <taxon>Micrococcales</taxon>
        <taxon>Microbacteriaceae</taxon>
        <taxon>Leucobacter</taxon>
    </lineage>
</organism>
<dbReference type="Gene3D" id="1.20.120.530">
    <property type="entry name" value="GntR ligand-binding domain-like"/>
    <property type="match status" value="1"/>
</dbReference>
<dbReference type="PRINTS" id="PR00035">
    <property type="entry name" value="HTHGNTR"/>
</dbReference>
<dbReference type="PANTHER" id="PTHR43537:SF24">
    <property type="entry name" value="GLUCONATE OPERON TRANSCRIPTIONAL REPRESSOR"/>
    <property type="match status" value="1"/>
</dbReference>
<evidence type="ECO:0000313" key="5">
    <source>
        <dbReference type="EMBL" id="MBO1901583.1"/>
    </source>
</evidence>
<dbReference type="PROSITE" id="PS50949">
    <property type="entry name" value="HTH_GNTR"/>
    <property type="match status" value="1"/>
</dbReference>
<dbReference type="PRINTS" id="PR00033">
    <property type="entry name" value="HTHASNC"/>
</dbReference>
<protein>
    <submittedName>
        <fullName evidence="5">GntR family transcriptional regulator</fullName>
    </submittedName>
</protein>
<dbReference type="InterPro" id="IPR036390">
    <property type="entry name" value="WH_DNA-bd_sf"/>
</dbReference>
<accession>A0A939MIY3</accession>
<dbReference type="PANTHER" id="PTHR43537">
    <property type="entry name" value="TRANSCRIPTIONAL REGULATOR, GNTR FAMILY"/>
    <property type="match status" value="1"/>
</dbReference>
<sequence>MPGSQREDAAEPVAVIERGPARVVAVSRREAVRIEIRRAIILGALTPGDRVTEAQLSEQLGVSRPTVREALNALAEEGLIVKESYRGLRVAKLAPDAFHDIALGRIALDMLAVDDVLADETGEKFAVIERGWMRYENAVFHPDPVVQHDAHLEFHRCLWDASGNYLLEKLWPVTAAQLTIALAEDQRRRADPEREHRVHLTLMEALRTRDRAVIRTAISAHTLESADEIVRMMREEEDRGR</sequence>
<evidence type="ECO:0000256" key="1">
    <source>
        <dbReference type="ARBA" id="ARBA00023015"/>
    </source>
</evidence>
<keyword evidence="3" id="KW-0804">Transcription</keyword>
<dbReference type="InterPro" id="IPR000485">
    <property type="entry name" value="AsnC-type_HTH_dom"/>
</dbReference>
<gene>
    <name evidence="5" type="ORF">J4H92_06415</name>
</gene>
<dbReference type="Pfam" id="PF07729">
    <property type="entry name" value="FCD"/>
    <property type="match status" value="1"/>
</dbReference>
<dbReference type="SUPFAM" id="SSF48008">
    <property type="entry name" value="GntR ligand-binding domain-like"/>
    <property type="match status" value="1"/>
</dbReference>
<reference evidence="5" key="1">
    <citation type="submission" date="2021-03" db="EMBL/GenBank/DDBJ databases">
        <title>Leucobacter chromiisoli sp. nov., isolated from chromium-containing soil of chemical plant.</title>
        <authorList>
            <person name="Xu Z."/>
        </authorList>
    </citation>
    <scope>NUCLEOTIDE SEQUENCE</scope>
    <source>
        <strain evidence="5">S27</strain>
    </source>
</reference>
<dbReference type="Proteomes" id="UP000664382">
    <property type="component" value="Unassembled WGS sequence"/>
</dbReference>
<dbReference type="CDD" id="cd07377">
    <property type="entry name" value="WHTH_GntR"/>
    <property type="match status" value="1"/>
</dbReference>
<dbReference type="InterPro" id="IPR036388">
    <property type="entry name" value="WH-like_DNA-bd_sf"/>
</dbReference>
<keyword evidence="1" id="KW-0805">Transcription regulation</keyword>
<proteinExistence type="predicted"/>
<dbReference type="GO" id="GO:0003700">
    <property type="term" value="F:DNA-binding transcription factor activity"/>
    <property type="evidence" value="ECO:0007669"/>
    <property type="project" value="InterPro"/>
</dbReference>
<name>A0A939MIY3_9MICO</name>
<comment type="caution">
    <text evidence="5">The sequence shown here is derived from an EMBL/GenBank/DDBJ whole genome shotgun (WGS) entry which is preliminary data.</text>
</comment>
<dbReference type="AlphaFoldDB" id="A0A939MIY3"/>
<dbReference type="InterPro" id="IPR008920">
    <property type="entry name" value="TF_FadR/GntR_C"/>
</dbReference>
<feature type="domain" description="HTH gntR-type" evidence="4">
    <location>
        <begin position="26"/>
        <end position="93"/>
    </location>
</feature>
<dbReference type="InterPro" id="IPR000524">
    <property type="entry name" value="Tscrpt_reg_HTH_GntR"/>
</dbReference>